<evidence type="ECO:0000256" key="5">
    <source>
        <dbReference type="SAM" id="Phobius"/>
    </source>
</evidence>
<dbReference type="AlphaFoldDB" id="A0A517U1V4"/>
<feature type="transmembrane region" description="Helical" evidence="5">
    <location>
        <begin position="34"/>
        <end position="58"/>
    </location>
</feature>
<dbReference type="OrthoDB" id="9787732at2"/>
<evidence type="ECO:0000259" key="6">
    <source>
        <dbReference type="Pfam" id="PF06271"/>
    </source>
</evidence>
<gene>
    <name evidence="7" type="ORF">I41_38030</name>
</gene>
<dbReference type="Pfam" id="PF06271">
    <property type="entry name" value="RDD"/>
    <property type="match status" value="1"/>
</dbReference>
<dbReference type="RefSeq" id="WP_145434321.1">
    <property type="nucleotide sequence ID" value="NZ_CP036339.1"/>
</dbReference>
<accession>A0A517U1V4</accession>
<feature type="domain" description="RDD" evidence="6">
    <location>
        <begin position="19"/>
        <end position="164"/>
    </location>
</feature>
<dbReference type="Proteomes" id="UP000317909">
    <property type="component" value="Chromosome"/>
</dbReference>
<proteinExistence type="predicted"/>
<evidence type="ECO:0000256" key="2">
    <source>
        <dbReference type="ARBA" id="ARBA00022692"/>
    </source>
</evidence>
<protein>
    <submittedName>
        <fullName evidence="7">RDD family protein</fullName>
    </submittedName>
</protein>
<dbReference type="EMBL" id="CP036339">
    <property type="protein sequence ID" value="QDT74606.1"/>
    <property type="molecule type" value="Genomic_DNA"/>
</dbReference>
<evidence type="ECO:0000313" key="8">
    <source>
        <dbReference type="Proteomes" id="UP000317909"/>
    </source>
</evidence>
<sequence>MNSSVAFETPENIYVSYRTAGVGTRFVAWFVDQLILSVFCVIFFIAALIAGASLGLSLGGLFGDLDPKDQMQNARQVQLVMLGISVFIWSIGSFFYFGLSELLMRGQTIGKRQMNIRVVKADGFALDPMGVLIRTLFRLVDQIPFLWIVPVVSARQQRFGDMAARTIVVAEEAARISPLRETLARHPAVESRFRFDAAMLKKCRPQDYEAVEQLLERWHGLAEPMRETVAEKITTAMAMRMGCDPPPPKERRDFLIDLLAAEFRRQSRALG</sequence>
<organism evidence="7 8">
    <name type="scientific">Lacipirellula limnantheis</name>
    <dbReference type="NCBI Taxonomy" id="2528024"/>
    <lineage>
        <taxon>Bacteria</taxon>
        <taxon>Pseudomonadati</taxon>
        <taxon>Planctomycetota</taxon>
        <taxon>Planctomycetia</taxon>
        <taxon>Pirellulales</taxon>
        <taxon>Lacipirellulaceae</taxon>
        <taxon>Lacipirellula</taxon>
    </lineage>
</organism>
<keyword evidence="2 5" id="KW-0812">Transmembrane</keyword>
<evidence type="ECO:0000256" key="3">
    <source>
        <dbReference type="ARBA" id="ARBA00022989"/>
    </source>
</evidence>
<dbReference type="InterPro" id="IPR010432">
    <property type="entry name" value="RDD"/>
</dbReference>
<feature type="transmembrane region" description="Helical" evidence="5">
    <location>
        <begin position="79"/>
        <end position="99"/>
    </location>
</feature>
<dbReference type="GO" id="GO:0016020">
    <property type="term" value="C:membrane"/>
    <property type="evidence" value="ECO:0007669"/>
    <property type="project" value="UniProtKB-SubCell"/>
</dbReference>
<dbReference type="KEGG" id="llh:I41_38030"/>
<keyword evidence="8" id="KW-1185">Reference proteome</keyword>
<evidence type="ECO:0000313" key="7">
    <source>
        <dbReference type="EMBL" id="QDT74606.1"/>
    </source>
</evidence>
<keyword evidence="3 5" id="KW-1133">Transmembrane helix</keyword>
<name>A0A517U1V4_9BACT</name>
<keyword evidence="4 5" id="KW-0472">Membrane</keyword>
<dbReference type="PANTHER" id="PTHR38480">
    <property type="entry name" value="SLR0254 PROTEIN"/>
    <property type="match status" value="1"/>
</dbReference>
<dbReference type="PANTHER" id="PTHR38480:SF1">
    <property type="entry name" value="SLR0254 PROTEIN"/>
    <property type="match status" value="1"/>
</dbReference>
<reference evidence="7 8" key="1">
    <citation type="submission" date="2019-02" db="EMBL/GenBank/DDBJ databases">
        <title>Deep-cultivation of Planctomycetes and their phenomic and genomic characterization uncovers novel biology.</title>
        <authorList>
            <person name="Wiegand S."/>
            <person name="Jogler M."/>
            <person name="Boedeker C."/>
            <person name="Pinto D."/>
            <person name="Vollmers J."/>
            <person name="Rivas-Marin E."/>
            <person name="Kohn T."/>
            <person name="Peeters S.H."/>
            <person name="Heuer A."/>
            <person name="Rast P."/>
            <person name="Oberbeckmann S."/>
            <person name="Bunk B."/>
            <person name="Jeske O."/>
            <person name="Meyerdierks A."/>
            <person name="Storesund J.E."/>
            <person name="Kallscheuer N."/>
            <person name="Luecker S."/>
            <person name="Lage O.M."/>
            <person name="Pohl T."/>
            <person name="Merkel B.J."/>
            <person name="Hornburger P."/>
            <person name="Mueller R.-W."/>
            <person name="Bruemmer F."/>
            <person name="Labrenz M."/>
            <person name="Spormann A.M."/>
            <person name="Op den Camp H."/>
            <person name="Overmann J."/>
            <person name="Amann R."/>
            <person name="Jetten M.S.M."/>
            <person name="Mascher T."/>
            <person name="Medema M.H."/>
            <person name="Devos D.P."/>
            <person name="Kaster A.-K."/>
            <person name="Ovreas L."/>
            <person name="Rohde M."/>
            <person name="Galperin M.Y."/>
            <person name="Jogler C."/>
        </authorList>
    </citation>
    <scope>NUCLEOTIDE SEQUENCE [LARGE SCALE GENOMIC DNA]</scope>
    <source>
        <strain evidence="7 8">I41</strain>
    </source>
</reference>
<evidence type="ECO:0000256" key="4">
    <source>
        <dbReference type="ARBA" id="ARBA00023136"/>
    </source>
</evidence>
<comment type="subcellular location">
    <subcellularLocation>
        <location evidence="1">Membrane</location>
        <topology evidence="1">Multi-pass membrane protein</topology>
    </subcellularLocation>
</comment>
<evidence type="ECO:0000256" key="1">
    <source>
        <dbReference type="ARBA" id="ARBA00004141"/>
    </source>
</evidence>